<dbReference type="SMART" id="SM00028">
    <property type="entry name" value="TPR"/>
    <property type="match status" value="5"/>
</dbReference>
<dbReference type="InterPro" id="IPR019734">
    <property type="entry name" value="TPR_rpt"/>
</dbReference>
<evidence type="ECO:0000313" key="4">
    <source>
        <dbReference type="EMBL" id="ALV06047.1"/>
    </source>
</evidence>
<dbReference type="Pfam" id="PF13432">
    <property type="entry name" value="TPR_16"/>
    <property type="match status" value="2"/>
</dbReference>
<gene>
    <name evidence="4" type="ORF">RD2015_1562</name>
</gene>
<dbReference type="CDD" id="cd05483">
    <property type="entry name" value="retropepsin_like_bacteria"/>
    <property type="match status" value="2"/>
</dbReference>
<organism evidence="4 5">
    <name type="scientific">Roseateles depolymerans</name>
    <dbReference type="NCBI Taxonomy" id="76731"/>
    <lineage>
        <taxon>Bacteria</taxon>
        <taxon>Pseudomonadati</taxon>
        <taxon>Pseudomonadota</taxon>
        <taxon>Betaproteobacteria</taxon>
        <taxon>Burkholderiales</taxon>
        <taxon>Sphaerotilaceae</taxon>
        <taxon>Roseateles</taxon>
    </lineage>
</organism>
<dbReference type="InterPro" id="IPR001969">
    <property type="entry name" value="Aspartic_peptidase_AS"/>
</dbReference>
<sequence>MTLPVRLVEHRAVATVTVNGQPLDMLVDSGASVSILPAATAEQLKLTLHMMPFGTYMYGHTGSMEANRTWVKTLGFGSAELKNVLFVVGGHEHGNGIQGILGRNILALGDTEYDLAHGIVRLVFPKGDCEAVSMAYWAKDAPVIVARFAPQPRGGSDAARVQVKVNGVPMTALMDTGAPSTSIALSSARKAGLQEGAMTPFGRAAGLGEDKARRWLADFDSFQIGGETLTHQRLLVDDVENDHYDLLLGLDYFLAHRVYVSRLQGKVYATWNGTGVFAQYPGAARTEWDTRFALTPDAIAPDDADGLARRGMALQTQGKPREALEDLNRAIALKPEEAQYRLARARVHQALRQSKEALVDVGEALRLDPALHTARLLRAELIAAKPDRAAALADLRQLDAQLPPTAGERADMGDLYASLDQKDDALRQYQLWLASHGNDLRQARVFNQRCWLRARTGTELADALQDCQSALKKDGDVALFHSTLGWVYLRQGDASKAISAFNAAIEKDGRLSWAYFGRALSEWRQQDNVSADRDLEKARQLRPGIDEAVKRAGFEVPPAWTRPAS</sequence>
<keyword evidence="2" id="KW-0378">Hydrolase</keyword>
<dbReference type="PROSITE" id="PS00141">
    <property type="entry name" value="ASP_PROTEASE"/>
    <property type="match status" value="1"/>
</dbReference>
<evidence type="ECO:0000256" key="1">
    <source>
        <dbReference type="ARBA" id="ARBA00022737"/>
    </source>
</evidence>
<dbReference type="PROSITE" id="PS50005">
    <property type="entry name" value="TPR"/>
    <property type="match status" value="2"/>
</dbReference>
<dbReference type="EMBL" id="CP013729">
    <property type="protein sequence ID" value="ALV06047.1"/>
    <property type="molecule type" value="Genomic_DNA"/>
</dbReference>
<dbReference type="Pfam" id="PF13650">
    <property type="entry name" value="Asp_protease_2"/>
    <property type="match status" value="1"/>
</dbReference>
<keyword evidence="5" id="KW-1185">Reference proteome</keyword>
<reference evidence="4 5" key="1">
    <citation type="submission" date="2015-12" db="EMBL/GenBank/DDBJ databases">
        <title>Complete genome of Roseateles depolymerans KCTC 42856.</title>
        <authorList>
            <person name="Kim K.M."/>
        </authorList>
    </citation>
    <scope>NUCLEOTIDE SEQUENCE [LARGE SCALE GENOMIC DNA]</scope>
    <source>
        <strain evidence="4 5">KCTC 42856</strain>
    </source>
</reference>
<dbReference type="InterPro" id="IPR034122">
    <property type="entry name" value="Retropepsin-like_bacterial"/>
</dbReference>
<evidence type="ECO:0000256" key="3">
    <source>
        <dbReference type="ARBA" id="ARBA00022803"/>
    </source>
</evidence>
<keyword evidence="3" id="KW-0802">TPR repeat</keyword>
<dbReference type="PROSITE" id="PS50175">
    <property type="entry name" value="ASP_PROT_RETROV"/>
    <property type="match status" value="1"/>
</dbReference>
<dbReference type="GO" id="GO:0006508">
    <property type="term" value="P:proteolysis"/>
    <property type="evidence" value="ECO:0007669"/>
    <property type="project" value="InterPro"/>
</dbReference>
<proteinExistence type="predicted"/>
<dbReference type="AlphaFoldDB" id="A0A0U3LD76"/>
<evidence type="ECO:0000313" key="5">
    <source>
        <dbReference type="Proteomes" id="UP000060699"/>
    </source>
</evidence>
<dbReference type="InterPro" id="IPR001995">
    <property type="entry name" value="Peptidase_A2_cat"/>
</dbReference>
<dbReference type="GO" id="GO:0004190">
    <property type="term" value="F:aspartic-type endopeptidase activity"/>
    <property type="evidence" value="ECO:0007669"/>
    <property type="project" value="InterPro"/>
</dbReference>
<protein>
    <submittedName>
        <fullName evidence="4">Uncharacterized protein</fullName>
    </submittedName>
</protein>
<dbReference type="KEGG" id="rdp:RD2015_1562"/>
<dbReference type="Gene3D" id="1.25.40.10">
    <property type="entry name" value="Tetratricopeptide repeat domain"/>
    <property type="match status" value="2"/>
</dbReference>
<dbReference type="STRING" id="76731.RD2015_1562"/>
<accession>A0A0U3LD76</accession>
<dbReference type="RefSeq" id="WP_170156732.1">
    <property type="nucleotide sequence ID" value="NZ_CP013729.1"/>
</dbReference>
<dbReference type="SUPFAM" id="SSF50630">
    <property type="entry name" value="Acid proteases"/>
    <property type="match status" value="2"/>
</dbReference>
<dbReference type="Proteomes" id="UP000060699">
    <property type="component" value="Chromosome"/>
</dbReference>
<evidence type="ECO:0000256" key="2">
    <source>
        <dbReference type="ARBA" id="ARBA00022801"/>
    </source>
</evidence>
<dbReference type="InterPro" id="IPR050498">
    <property type="entry name" value="Ycf3"/>
</dbReference>
<dbReference type="Gene3D" id="2.40.70.10">
    <property type="entry name" value="Acid Proteases"/>
    <property type="match status" value="2"/>
</dbReference>
<dbReference type="PANTHER" id="PTHR44858">
    <property type="entry name" value="TETRATRICOPEPTIDE REPEAT PROTEIN 6"/>
    <property type="match status" value="1"/>
</dbReference>
<dbReference type="Pfam" id="PF13975">
    <property type="entry name" value="gag-asp_proteas"/>
    <property type="match status" value="1"/>
</dbReference>
<dbReference type="InterPro" id="IPR011990">
    <property type="entry name" value="TPR-like_helical_dom_sf"/>
</dbReference>
<dbReference type="PANTHER" id="PTHR44858:SF1">
    <property type="entry name" value="UDP-N-ACETYLGLUCOSAMINE--PEPTIDE N-ACETYLGLUCOSAMINYLTRANSFERASE SPINDLY-RELATED"/>
    <property type="match status" value="1"/>
</dbReference>
<dbReference type="InterPro" id="IPR021109">
    <property type="entry name" value="Peptidase_aspartic_dom_sf"/>
</dbReference>
<dbReference type="SUPFAM" id="SSF48452">
    <property type="entry name" value="TPR-like"/>
    <property type="match status" value="1"/>
</dbReference>
<name>A0A0U3LD76_9BURK</name>
<keyword evidence="1" id="KW-0677">Repeat</keyword>